<reference evidence="1" key="1">
    <citation type="submission" date="2023-07" db="EMBL/GenBank/DDBJ databases">
        <title>Chromosome-level genome assembly of Artemia franciscana.</title>
        <authorList>
            <person name="Jo E."/>
        </authorList>
    </citation>
    <scope>NUCLEOTIDE SEQUENCE</scope>
    <source>
        <tissue evidence="1">Whole body</tissue>
    </source>
</reference>
<name>A0AA88L255_ARTSF</name>
<dbReference type="AlphaFoldDB" id="A0AA88L255"/>
<organism evidence="1 2">
    <name type="scientific">Artemia franciscana</name>
    <name type="common">Brine shrimp</name>
    <name type="synonym">Artemia sanfranciscana</name>
    <dbReference type="NCBI Taxonomy" id="6661"/>
    <lineage>
        <taxon>Eukaryota</taxon>
        <taxon>Metazoa</taxon>
        <taxon>Ecdysozoa</taxon>
        <taxon>Arthropoda</taxon>
        <taxon>Crustacea</taxon>
        <taxon>Branchiopoda</taxon>
        <taxon>Anostraca</taxon>
        <taxon>Artemiidae</taxon>
        <taxon>Artemia</taxon>
    </lineage>
</organism>
<accession>A0AA88L255</accession>
<evidence type="ECO:0000313" key="2">
    <source>
        <dbReference type="Proteomes" id="UP001187531"/>
    </source>
</evidence>
<dbReference type="Proteomes" id="UP001187531">
    <property type="component" value="Unassembled WGS sequence"/>
</dbReference>
<evidence type="ECO:0000313" key="1">
    <source>
        <dbReference type="EMBL" id="KAK2713787.1"/>
    </source>
</evidence>
<keyword evidence="2" id="KW-1185">Reference proteome</keyword>
<sequence>MSQLSKPEQVLHEMRKYHLDILALSKIKVDWAKLFVVVCYALTNVIEIECKEEFCRTLQSVDIPRNYIKCILGDLNVVVRNDESYCPLALGRHGMGV</sequence>
<proteinExistence type="predicted"/>
<dbReference type="EMBL" id="JAVRJZ010000014">
    <property type="protein sequence ID" value="KAK2713787.1"/>
    <property type="molecule type" value="Genomic_DNA"/>
</dbReference>
<comment type="caution">
    <text evidence="1">The sequence shown here is derived from an EMBL/GenBank/DDBJ whole genome shotgun (WGS) entry which is preliminary data.</text>
</comment>
<protein>
    <submittedName>
        <fullName evidence="1">Uncharacterized protein</fullName>
    </submittedName>
</protein>
<gene>
    <name evidence="1" type="ORF">QYM36_009611</name>
</gene>